<proteinExistence type="predicted"/>
<comment type="caution">
    <text evidence="5">The sequence shown here is derived from an EMBL/GenBank/DDBJ whole genome shotgun (WGS) entry which is preliminary data.</text>
</comment>
<dbReference type="Pfam" id="PF00059">
    <property type="entry name" value="Lectin_C"/>
    <property type="match status" value="1"/>
</dbReference>
<dbReference type="AlphaFoldDB" id="A0AAN9V581"/>
<dbReference type="InterPro" id="IPR016187">
    <property type="entry name" value="CTDL_fold"/>
</dbReference>
<sequence>MARLVTYAALALALLCLAQGRAQPQQKPQPKPQPKAPAQPAGARAGAGAAAAAAGKPRADYVEAQGAGHYKVHAQRVTWPEAQAACAAEGAHLLVLNSKKEAAAVADLLARQPRAPAPGPGSAAPATTPAATAVSNELHAGFFLPDYFVTAFGTPLSSIGYQKWAPDQQHTQICGSINHAALLYDAKCTDKRSFICEFKKDAAAAFKLTDAPILLPDSTPQQKYTPIKLTPDRRYVGLVQQGRLHYYRVSEPSEKMRWAQANRVCQEEGGHLLVINHQFEADTLKDHLKKLNIASDVYVGLRNGPNKFVTVFGKTLVNAGYVNWESEQPEDETCLAVDQNMLLKKIPCWEERQFICEMTLL</sequence>
<evidence type="ECO:0000259" key="4">
    <source>
        <dbReference type="PROSITE" id="PS50041"/>
    </source>
</evidence>
<name>A0AAN9V581_9ORTH</name>
<keyword evidence="6" id="KW-1185">Reference proteome</keyword>
<protein>
    <recommendedName>
        <fullName evidence="4">C-type lectin domain-containing protein</fullName>
    </recommendedName>
</protein>
<feature type="domain" description="C-type lectin" evidence="4">
    <location>
        <begin position="70"/>
        <end position="197"/>
    </location>
</feature>
<dbReference type="PANTHER" id="PTHR22803">
    <property type="entry name" value="MANNOSE, PHOSPHOLIPASE, LECTIN RECEPTOR RELATED"/>
    <property type="match status" value="1"/>
</dbReference>
<feature type="chain" id="PRO_5043025775" description="C-type lectin domain-containing protein" evidence="3">
    <location>
        <begin position="23"/>
        <end position="361"/>
    </location>
</feature>
<evidence type="ECO:0000313" key="5">
    <source>
        <dbReference type="EMBL" id="KAK7790697.1"/>
    </source>
</evidence>
<dbReference type="PROSITE" id="PS00615">
    <property type="entry name" value="C_TYPE_LECTIN_1"/>
    <property type="match status" value="1"/>
</dbReference>
<dbReference type="Proteomes" id="UP001378592">
    <property type="component" value="Unassembled WGS sequence"/>
</dbReference>
<dbReference type="SUPFAM" id="SSF56436">
    <property type="entry name" value="C-type lectin-like"/>
    <property type="match status" value="2"/>
</dbReference>
<evidence type="ECO:0000256" key="1">
    <source>
        <dbReference type="ARBA" id="ARBA00023157"/>
    </source>
</evidence>
<dbReference type="SMART" id="SM00034">
    <property type="entry name" value="CLECT"/>
    <property type="match status" value="2"/>
</dbReference>
<gene>
    <name evidence="5" type="ORF">R5R35_009601</name>
</gene>
<keyword evidence="1" id="KW-1015">Disulfide bond</keyword>
<reference evidence="5 6" key="1">
    <citation type="submission" date="2024-03" db="EMBL/GenBank/DDBJ databases">
        <title>The genome assembly and annotation of the cricket Gryllus longicercus Weissman &amp; Gray.</title>
        <authorList>
            <person name="Szrajer S."/>
            <person name="Gray D."/>
            <person name="Ylla G."/>
        </authorList>
    </citation>
    <scope>NUCLEOTIDE SEQUENCE [LARGE SCALE GENOMIC DNA]</scope>
    <source>
        <strain evidence="5">DAG 2021-001</strain>
        <tissue evidence="5">Whole body minus gut</tissue>
    </source>
</reference>
<dbReference type="InterPro" id="IPR050111">
    <property type="entry name" value="C-type_lectin/snaclec_domain"/>
</dbReference>
<evidence type="ECO:0000256" key="3">
    <source>
        <dbReference type="SAM" id="SignalP"/>
    </source>
</evidence>
<dbReference type="InterPro" id="IPR016186">
    <property type="entry name" value="C-type_lectin-like/link_sf"/>
</dbReference>
<evidence type="ECO:0000256" key="2">
    <source>
        <dbReference type="SAM" id="MobiDB-lite"/>
    </source>
</evidence>
<organism evidence="5 6">
    <name type="scientific">Gryllus longicercus</name>
    <dbReference type="NCBI Taxonomy" id="2509291"/>
    <lineage>
        <taxon>Eukaryota</taxon>
        <taxon>Metazoa</taxon>
        <taxon>Ecdysozoa</taxon>
        <taxon>Arthropoda</taxon>
        <taxon>Hexapoda</taxon>
        <taxon>Insecta</taxon>
        <taxon>Pterygota</taxon>
        <taxon>Neoptera</taxon>
        <taxon>Polyneoptera</taxon>
        <taxon>Orthoptera</taxon>
        <taxon>Ensifera</taxon>
        <taxon>Gryllidea</taxon>
        <taxon>Grylloidea</taxon>
        <taxon>Gryllidae</taxon>
        <taxon>Gryllinae</taxon>
        <taxon>Gryllus</taxon>
    </lineage>
</organism>
<accession>A0AAN9V581</accession>
<dbReference type="EMBL" id="JAZDUA010000598">
    <property type="protein sequence ID" value="KAK7790697.1"/>
    <property type="molecule type" value="Genomic_DNA"/>
</dbReference>
<feature type="compositionally biased region" description="Low complexity" evidence="2">
    <location>
        <begin position="38"/>
        <end position="50"/>
    </location>
</feature>
<feature type="compositionally biased region" description="Pro residues" evidence="2">
    <location>
        <begin position="27"/>
        <end position="37"/>
    </location>
</feature>
<dbReference type="Gene3D" id="3.10.100.10">
    <property type="entry name" value="Mannose-Binding Protein A, subunit A"/>
    <property type="match status" value="2"/>
</dbReference>
<keyword evidence="3" id="KW-0732">Signal</keyword>
<feature type="signal peptide" evidence="3">
    <location>
        <begin position="1"/>
        <end position="22"/>
    </location>
</feature>
<evidence type="ECO:0000313" key="6">
    <source>
        <dbReference type="Proteomes" id="UP001378592"/>
    </source>
</evidence>
<dbReference type="CDD" id="cd00037">
    <property type="entry name" value="CLECT"/>
    <property type="match status" value="2"/>
</dbReference>
<dbReference type="InterPro" id="IPR018378">
    <property type="entry name" value="C-type_lectin_CS"/>
</dbReference>
<feature type="domain" description="C-type lectin" evidence="4">
    <location>
        <begin position="247"/>
        <end position="357"/>
    </location>
</feature>
<dbReference type="PROSITE" id="PS50041">
    <property type="entry name" value="C_TYPE_LECTIN_2"/>
    <property type="match status" value="2"/>
</dbReference>
<feature type="region of interest" description="Disordered" evidence="2">
    <location>
        <begin position="23"/>
        <end position="50"/>
    </location>
</feature>
<dbReference type="InterPro" id="IPR001304">
    <property type="entry name" value="C-type_lectin-like"/>
</dbReference>